<feature type="chain" id="PRO_5026721921" description="Phenoloxidase-activating factor 2" evidence="10">
    <location>
        <begin position="28"/>
        <end position="455"/>
    </location>
</feature>
<dbReference type="PROSITE" id="PS00135">
    <property type="entry name" value="TRYPSIN_SER"/>
    <property type="match status" value="1"/>
</dbReference>
<keyword evidence="2" id="KW-0964">Secreted</keyword>
<dbReference type="PANTHER" id="PTHR24252:SF7">
    <property type="entry name" value="HYALIN"/>
    <property type="match status" value="1"/>
</dbReference>
<dbReference type="InterPro" id="IPR022700">
    <property type="entry name" value="CLIP"/>
</dbReference>
<dbReference type="GeneID" id="112464586"/>
<dbReference type="InterPro" id="IPR018114">
    <property type="entry name" value="TRYPSIN_HIS"/>
</dbReference>
<dbReference type="PANTHER" id="PTHR24252">
    <property type="entry name" value="ACROSIN-RELATED"/>
    <property type="match status" value="1"/>
</dbReference>
<dbReference type="SUPFAM" id="SSF50494">
    <property type="entry name" value="Trypsin-like serine proteases"/>
    <property type="match status" value="1"/>
</dbReference>
<evidence type="ECO:0000256" key="6">
    <source>
        <dbReference type="ARBA" id="ARBA00068096"/>
    </source>
</evidence>
<dbReference type="OrthoDB" id="5918597at2759"/>
<accession>A0A6J1QYM5</accession>
<keyword evidence="8" id="KW-0378">Hydrolase</keyword>
<feature type="compositionally biased region" description="Basic and acidic residues" evidence="9">
    <location>
        <begin position="170"/>
        <end position="179"/>
    </location>
</feature>
<feature type="signal peptide" evidence="10">
    <location>
        <begin position="1"/>
        <end position="27"/>
    </location>
</feature>
<keyword evidence="8" id="KW-0645">Protease</keyword>
<dbReference type="AlphaFoldDB" id="A0A6J1QYM5"/>
<evidence type="ECO:0000313" key="12">
    <source>
        <dbReference type="Proteomes" id="UP000504618"/>
    </source>
</evidence>
<dbReference type="PROSITE" id="PS50240">
    <property type="entry name" value="TRYPSIN_DOM"/>
    <property type="match status" value="1"/>
</dbReference>
<dbReference type="PROSITE" id="PS00134">
    <property type="entry name" value="TRYPSIN_HIS"/>
    <property type="match status" value="1"/>
</dbReference>
<dbReference type="RefSeq" id="XP_024887437.1">
    <property type="nucleotide sequence ID" value="XM_025031669.1"/>
</dbReference>
<feature type="region of interest" description="Disordered" evidence="9">
    <location>
        <begin position="162"/>
        <end position="229"/>
    </location>
</feature>
<dbReference type="GO" id="GO:0005576">
    <property type="term" value="C:extracellular region"/>
    <property type="evidence" value="ECO:0007669"/>
    <property type="project" value="UniProtKB-SubCell"/>
</dbReference>
<evidence type="ECO:0000259" key="11">
    <source>
        <dbReference type="PROSITE" id="PS50240"/>
    </source>
</evidence>
<evidence type="ECO:0000256" key="3">
    <source>
        <dbReference type="ARBA" id="ARBA00022729"/>
    </source>
</evidence>
<evidence type="ECO:0000256" key="5">
    <source>
        <dbReference type="ARBA" id="ARBA00024195"/>
    </source>
</evidence>
<dbReference type="Proteomes" id="UP000504618">
    <property type="component" value="Unplaced"/>
</dbReference>
<keyword evidence="12" id="KW-1185">Reference proteome</keyword>
<dbReference type="Gene3D" id="2.40.10.10">
    <property type="entry name" value="Trypsin-like serine proteases"/>
    <property type="match status" value="1"/>
</dbReference>
<dbReference type="SMART" id="SM00020">
    <property type="entry name" value="Tryp_SPc"/>
    <property type="match status" value="1"/>
</dbReference>
<evidence type="ECO:0000313" key="13">
    <source>
        <dbReference type="RefSeq" id="XP_024887437.1"/>
    </source>
</evidence>
<dbReference type="Pfam" id="PF00089">
    <property type="entry name" value="Trypsin"/>
    <property type="match status" value="1"/>
</dbReference>
<dbReference type="InterPro" id="IPR001254">
    <property type="entry name" value="Trypsin_dom"/>
</dbReference>
<dbReference type="InterPro" id="IPR009003">
    <property type="entry name" value="Peptidase_S1_PA"/>
</dbReference>
<keyword evidence="8" id="KW-0720">Serine protease</keyword>
<evidence type="ECO:0000256" key="2">
    <source>
        <dbReference type="ARBA" id="ARBA00022525"/>
    </source>
</evidence>
<dbReference type="InterPro" id="IPR001314">
    <property type="entry name" value="Peptidase_S1A"/>
</dbReference>
<dbReference type="FunFam" id="2.40.10.10:FF:000038">
    <property type="entry name" value="Serine protease"/>
    <property type="match status" value="1"/>
</dbReference>
<evidence type="ECO:0000256" key="7">
    <source>
        <dbReference type="ARBA" id="ARBA00076468"/>
    </source>
</evidence>
<dbReference type="InterPro" id="IPR043504">
    <property type="entry name" value="Peptidase_S1_PA_chymotrypsin"/>
</dbReference>
<protein>
    <recommendedName>
        <fullName evidence="6">Phenoloxidase-activating factor 2</fullName>
    </recommendedName>
    <alternativeName>
        <fullName evidence="7">Prophenoloxidase-activating factor II</fullName>
    </alternativeName>
</protein>
<dbReference type="GO" id="GO:0006508">
    <property type="term" value="P:proteolysis"/>
    <property type="evidence" value="ECO:0007669"/>
    <property type="project" value="UniProtKB-KW"/>
</dbReference>
<keyword evidence="3 10" id="KW-0732">Signal</keyword>
<evidence type="ECO:0000256" key="8">
    <source>
        <dbReference type="RuleBase" id="RU363034"/>
    </source>
</evidence>
<evidence type="ECO:0000256" key="1">
    <source>
        <dbReference type="ARBA" id="ARBA00004613"/>
    </source>
</evidence>
<dbReference type="CDD" id="cd00190">
    <property type="entry name" value="Tryp_SPc"/>
    <property type="match status" value="1"/>
</dbReference>
<dbReference type="InterPro" id="IPR033116">
    <property type="entry name" value="TRYPSIN_SER"/>
</dbReference>
<keyword evidence="4" id="KW-1015">Disulfide bond</keyword>
<feature type="domain" description="Peptidase S1" evidence="11">
    <location>
        <begin position="222"/>
        <end position="454"/>
    </location>
</feature>
<dbReference type="GO" id="GO:0004252">
    <property type="term" value="F:serine-type endopeptidase activity"/>
    <property type="evidence" value="ECO:0007669"/>
    <property type="project" value="InterPro"/>
</dbReference>
<reference evidence="13" key="1">
    <citation type="submission" date="2025-08" db="UniProtKB">
        <authorList>
            <consortium name="RefSeq"/>
        </authorList>
    </citation>
    <scope>IDENTIFICATION</scope>
    <source>
        <tissue evidence="13">Whole body</tissue>
    </source>
</reference>
<proteinExistence type="inferred from homology"/>
<comment type="similarity">
    <text evidence="5">Belongs to the peptidase S1 family. CLIP subfamily.</text>
</comment>
<dbReference type="PRINTS" id="PR00722">
    <property type="entry name" value="CHYMOTRYPSIN"/>
</dbReference>
<comment type="subcellular location">
    <subcellularLocation>
        <location evidence="1">Secreted</location>
    </subcellularLocation>
</comment>
<sequence>MLIKMTRISIYQIVLFFLLCILQCCRCLPVDFQNTTDSSMVGNQEWQARLHAELLRFPEDISHSYLRYKRLVDQKLTILSPKKAYQSCIAPGNRSGHCKFFTGCPLAVFDQSRSYFPQFMGYICIIEEKYVGVCCPDSMTARSKRTFHDDLASKLPAIASLDNDEEEWDETRGNEDENKPSANETVHGDTNLGKDAMSAKQETRESRRPRGCGTTGRTKTRVAGGQPADPKEWPWMAALLRQGAIQYCGGVLITDRHVLTAAHCVYRYKPRDITVRLGEYDFTTSEETRALDFMVSEIRIHRDFKLNTYEHDIAIIKIHRPTVFNTYIWPICLPPVQQTFENKIAIVTGWGTQYYGGPTSTVLLEATVPVWPQERCVRSFTQLIPNTTLCAGAYQGGRDACQGDSGGPLLHQLANGRWVNIGIVSWGIRCGDPGYPGIYTRVNSYLDWIFANAVF</sequence>
<dbReference type="SMART" id="SM00680">
    <property type="entry name" value="CLIP"/>
    <property type="match status" value="1"/>
</dbReference>
<evidence type="ECO:0000256" key="9">
    <source>
        <dbReference type="SAM" id="MobiDB-lite"/>
    </source>
</evidence>
<gene>
    <name evidence="13" type="primary">LOC112464586</name>
</gene>
<evidence type="ECO:0000256" key="4">
    <source>
        <dbReference type="ARBA" id="ARBA00023157"/>
    </source>
</evidence>
<name>A0A6J1QYM5_9HYME</name>
<evidence type="ECO:0000256" key="10">
    <source>
        <dbReference type="SAM" id="SignalP"/>
    </source>
</evidence>
<organism evidence="12 13">
    <name type="scientific">Temnothorax curvispinosus</name>
    <dbReference type="NCBI Taxonomy" id="300111"/>
    <lineage>
        <taxon>Eukaryota</taxon>
        <taxon>Metazoa</taxon>
        <taxon>Ecdysozoa</taxon>
        <taxon>Arthropoda</taxon>
        <taxon>Hexapoda</taxon>
        <taxon>Insecta</taxon>
        <taxon>Pterygota</taxon>
        <taxon>Neoptera</taxon>
        <taxon>Endopterygota</taxon>
        <taxon>Hymenoptera</taxon>
        <taxon>Apocrita</taxon>
        <taxon>Aculeata</taxon>
        <taxon>Formicoidea</taxon>
        <taxon>Formicidae</taxon>
        <taxon>Myrmicinae</taxon>
        <taxon>Temnothorax</taxon>
    </lineage>
</organism>